<feature type="transmembrane region" description="Helical" evidence="1">
    <location>
        <begin position="72"/>
        <end position="91"/>
    </location>
</feature>
<protein>
    <submittedName>
        <fullName evidence="2">Predicted spermidine synthase with an N-terminal membrane domain</fullName>
    </submittedName>
</protein>
<feature type="transmembrane region" description="Helical" evidence="1">
    <location>
        <begin position="701"/>
        <end position="727"/>
    </location>
</feature>
<dbReference type="Proteomes" id="UP000255297">
    <property type="component" value="Unassembled WGS sequence"/>
</dbReference>
<proteinExistence type="predicted"/>
<evidence type="ECO:0000313" key="2">
    <source>
        <dbReference type="EMBL" id="STY28010.1"/>
    </source>
</evidence>
<dbReference type="Pfam" id="PF01564">
    <property type="entry name" value="Spermine_synth"/>
    <property type="match status" value="1"/>
</dbReference>
<dbReference type="InterPro" id="IPR029063">
    <property type="entry name" value="SAM-dependent_MTases_sf"/>
</dbReference>
<dbReference type="EMBL" id="UGPB01000001">
    <property type="protein sequence ID" value="STY28010.1"/>
    <property type="molecule type" value="Genomic_DNA"/>
</dbReference>
<keyword evidence="1" id="KW-0812">Transmembrane</keyword>
<evidence type="ECO:0000256" key="1">
    <source>
        <dbReference type="SAM" id="Phobius"/>
    </source>
</evidence>
<feature type="transmembrane region" description="Helical" evidence="1">
    <location>
        <begin position="142"/>
        <end position="161"/>
    </location>
</feature>
<feature type="transmembrane region" description="Helical" evidence="1">
    <location>
        <begin position="605"/>
        <end position="627"/>
    </location>
</feature>
<sequence length="789" mass="89749">MNQINRSTLIGIFLISCAILIVEITLTKIFSVTLWYHFSYFVISLAMFGMGFGGLLIYHLEEQFQYEKSKNLYLLSIALAISIILSLYAVLSYHLPDTFNWQSLLQFVCVYILCTSPFVLSSMILSVLFLNWPEKSNVIYSFDLQGAAIGCLGCVLLISYFTAPQVLLIASFICVVAAILFELPLLRIPSLIFLFGMLILIYIGNSLFQITQTKNYSELEYVKIFEKWSPLSRITVSPEIYFKGLQNVSPFGWGISSTYKQKHPFTQLWIQQDASAITPIVPFDGDFNKVDFLKYDITAIPYYLKKNPDVFVLGVGGGRDILTALAFNSHHITGVDIHPVIVDLLQNKFSGYVGHIYQNDKVHIEVSEGRTYLELKKKTYDIIQIPLIDSWAATVAGAFAMAENSIYTIEAFKTYLKYLKPNGILSVSRFYFKPDNQTIKIILLARAALEQSGITSPERNIVVVKNRGNNIDVATVLVQKEPFSLEQIHEIKKITHQFAFEIIYLPSDVHNEPLFQKALTSKNLNRFFQNYYYDIRPTTDDRPFFFQMLYFSKVKDLLTGKKITGQVFNYFGVAILFILLIISSILVLLFYFLPLLFSKTSKKPPLLWGLYFALLGLGFMLVEIPTLQLGSVYLGGPTYGLSVGLFCLLFFGGMGSILNNYSQKERMLQVLKRSLFFVVMLAIILPFYLHWLMWITFGYNWYFKLVLIILILIPIGFCMGVALPSGLRLARDLHRESIPWFWALNGAFSVLGSIIAMAISMTFGYSCTMVLASALYLFTWVLIKSGITK</sequence>
<dbReference type="SUPFAM" id="SSF53335">
    <property type="entry name" value="S-adenosyl-L-methionine-dependent methyltransferases"/>
    <property type="match status" value="1"/>
</dbReference>
<feature type="transmembrane region" description="Helical" evidence="1">
    <location>
        <begin position="639"/>
        <end position="662"/>
    </location>
</feature>
<dbReference type="Gene3D" id="3.40.50.150">
    <property type="entry name" value="Vaccinia Virus protein VP39"/>
    <property type="match status" value="1"/>
</dbReference>
<keyword evidence="1" id="KW-1133">Transmembrane helix</keyword>
<feature type="transmembrane region" description="Helical" evidence="1">
    <location>
        <begin position="191"/>
        <end position="208"/>
    </location>
</feature>
<dbReference type="PROSITE" id="PS51257">
    <property type="entry name" value="PROKAR_LIPOPROTEIN"/>
    <property type="match status" value="1"/>
</dbReference>
<feature type="transmembrane region" description="Helical" evidence="1">
    <location>
        <begin position="38"/>
        <end position="60"/>
    </location>
</feature>
<dbReference type="OrthoDB" id="8540330at2"/>
<dbReference type="CDD" id="cd02440">
    <property type="entry name" value="AdoMet_MTases"/>
    <property type="match status" value="1"/>
</dbReference>
<feature type="transmembrane region" description="Helical" evidence="1">
    <location>
        <begin position="167"/>
        <end position="186"/>
    </location>
</feature>
<gene>
    <name evidence="2" type="ORF">NCTC11532_00171</name>
</gene>
<feature type="transmembrane region" description="Helical" evidence="1">
    <location>
        <begin position="674"/>
        <end position="695"/>
    </location>
</feature>
<feature type="transmembrane region" description="Helical" evidence="1">
    <location>
        <begin position="763"/>
        <end position="783"/>
    </location>
</feature>
<feature type="transmembrane region" description="Helical" evidence="1">
    <location>
        <begin position="739"/>
        <end position="757"/>
    </location>
</feature>
<dbReference type="AlphaFoldDB" id="A0A378LNP4"/>
<reference evidence="2 3" key="1">
    <citation type="submission" date="2018-06" db="EMBL/GenBank/DDBJ databases">
        <authorList>
            <consortium name="Pathogen Informatics"/>
            <person name="Doyle S."/>
        </authorList>
    </citation>
    <scope>NUCLEOTIDE SEQUENCE [LARGE SCALE GENOMIC DNA]</scope>
    <source>
        <strain evidence="2 3">NCTC11532</strain>
    </source>
</reference>
<accession>A0A378LNP4</accession>
<name>A0A378LNP4_9GAMM</name>
<evidence type="ECO:0000313" key="3">
    <source>
        <dbReference type="Proteomes" id="UP000255297"/>
    </source>
</evidence>
<keyword evidence="1" id="KW-0472">Membrane</keyword>
<feature type="transmembrane region" description="Helical" evidence="1">
    <location>
        <begin position="570"/>
        <end position="593"/>
    </location>
</feature>
<keyword evidence="3" id="KW-1185">Reference proteome</keyword>
<feature type="transmembrane region" description="Helical" evidence="1">
    <location>
        <begin position="103"/>
        <end position="130"/>
    </location>
</feature>
<dbReference type="RefSeq" id="WP_031567084.1">
    <property type="nucleotide sequence ID" value="NZ_CAAAIS010000005.1"/>
</dbReference>
<organism evidence="2 3">
    <name type="scientific">Legionella wadsworthii</name>
    <dbReference type="NCBI Taxonomy" id="28088"/>
    <lineage>
        <taxon>Bacteria</taxon>
        <taxon>Pseudomonadati</taxon>
        <taxon>Pseudomonadota</taxon>
        <taxon>Gammaproteobacteria</taxon>
        <taxon>Legionellales</taxon>
        <taxon>Legionellaceae</taxon>
        <taxon>Legionella</taxon>
    </lineage>
</organism>
<feature type="transmembrane region" description="Helical" evidence="1">
    <location>
        <begin position="7"/>
        <end position="26"/>
    </location>
</feature>
<dbReference type="STRING" id="1122170.GCA_000701265_01728"/>